<evidence type="ECO:0000313" key="3">
    <source>
        <dbReference type="Proteomes" id="UP000179251"/>
    </source>
</evidence>
<dbReference type="PANTHER" id="PTHR38813">
    <property type="match status" value="1"/>
</dbReference>
<reference evidence="2 3" key="1">
    <citation type="journal article" date="2016" name="Nat. Commun.">
        <title>Thousands of microbial genomes shed light on interconnected biogeochemical processes in an aquifer system.</title>
        <authorList>
            <person name="Anantharaman K."/>
            <person name="Brown C.T."/>
            <person name="Hug L.A."/>
            <person name="Sharon I."/>
            <person name="Castelle C.J."/>
            <person name="Probst A.J."/>
            <person name="Thomas B.C."/>
            <person name="Singh A."/>
            <person name="Wilkins M.J."/>
            <person name="Karaoz U."/>
            <person name="Brodie E.L."/>
            <person name="Williams K.H."/>
            <person name="Hubbard S.S."/>
            <person name="Banfield J.F."/>
        </authorList>
    </citation>
    <scope>NUCLEOTIDE SEQUENCE [LARGE SCALE GENOMIC DNA]</scope>
</reference>
<sequence length="89" mass="10506">MSLDANWELSVDPKVYKELSKIPKDYADKIIGVIESLAFDPYAGDIEKIKDEQCVWRRRVGRYRIFYELYPDSKLVSVFHIEIRGSKTY</sequence>
<keyword evidence="1" id="KW-1277">Toxin-antitoxin system</keyword>
<evidence type="ECO:0000256" key="1">
    <source>
        <dbReference type="ARBA" id="ARBA00022649"/>
    </source>
</evidence>
<dbReference type="SUPFAM" id="SSF143011">
    <property type="entry name" value="RelE-like"/>
    <property type="match status" value="1"/>
</dbReference>
<dbReference type="STRING" id="1798325.A2834_00220"/>
<dbReference type="InterPro" id="IPR007712">
    <property type="entry name" value="RelE/ParE_toxin"/>
</dbReference>
<comment type="caution">
    <text evidence="2">The sequence shown here is derived from an EMBL/GenBank/DDBJ whole genome shotgun (WGS) entry which is preliminary data.</text>
</comment>
<dbReference type="Proteomes" id="UP000179251">
    <property type="component" value="Unassembled WGS sequence"/>
</dbReference>
<gene>
    <name evidence="2" type="ORF">A2834_00220</name>
</gene>
<dbReference type="AlphaFoldDB" id="A0A1F5VEP8"/>
<dbReference type="InterPro" id="IPR052747">
    <property type="entry name" value="TA_system_RelE_toxin"/>
</dbReference>
<accession>A0A1F5VEP8</accession>
<dbReference type="EMBL" id="MFHD01000024">
    <property type="protein sequence ID" value="OGF61894.1"/>
    <property type="molecule type" value="Genomic_DNA"/>
</dbReference>
<proteinExistence type="predicted"/>
<organism evidence="2 3">
    <name type="scientific">Candidatus Giovannonibacteria bacterium RIFCSPHIGHO2_01_FULL_45_23</name>
    <dbReference type="NCBI Taxonomy" id="1798325"/>
    <lineage>
        <taxon>Bacteria</taxon>
        <taxon>Candidatus Giovannoniibacteriota</taxon>
    </lineage>
</organism>
<evidence type="ECO:0000313" key="2">
    <source>
        <dbReference type="EMBL" id="OGF61894.1"/>
    </source>
</evidence>
<protein>
    <recommendedName>
        <fullName evidence="4">Plasmid stabilization protein</fullName>
    </recommendedName>
</protein>
<dbReference type="PANTHER" id="PTHR38813:SF1">
    <property type="entry name" value="TOXIN RELE1-RELATED"/>
    <property type="match status" value="1"/>
</dbReference>
<evidence type="ECO:0008006" key="4">
    <source>
        <dbReference type="Google" id="ProtNLM"/>
    </source>
</evidence>
<dbReference type="Gene3D" id="3.30.2310.20">
    <property type="entry name" value="RelE-like"/>
    <property type="match status" value="1"/>
</dbReference>
<name>A0A1F5VEP8_9BACT</name>
<dbReference type="InterPro" id="IPR035093">
    <property type="entry name" value="RelE/ParE_toxin_dom_sf"/>
</dbReference>
<dbReference type="Pfam" id="PF05016">
    <property type="entry name" value="ParE_toxin"/>
    <property type="match status" value="1"/>
</dbReference>